<dbReference type="Pfam" id="PF01044">
    <property type="entry name" value="Vinculin"/>
    <property type="match status" value="2"/>
</dbReference>
<dbReference type="Gene3D" id="1.20.120.230">
    <property type="entry name" value="Alpha-catenin/vinculin-like"/>
    <property type="match status" value="4"/>
</dbReference>
<evidence type="ECO:0000313" key="5">
    <source>
        <dbReference type="Ensembl" id="ENSSTOP00000027088.1"/>
    </source>
</evidence>
<sequence>MEPFFFDDFGSMIQNKAIERIISSMTVRLCHLLISMERDDVKKEVFASLERTAEGLAAASEEFVQVAKRVAGDFQTWLQEEMEPVAESLILSGRNITLVAQKLHVQPECRYHQEQLVTTAQQMLVDTTKVRLLSVLTGHKQHGWACYSHSGPLSPRVKPACFCKDHRHLVNAECRSFQGSWGLLLEPHVVSSPPNHQSLIKRCHPKGHFPFSCCQELETAEERAALLAATDVLSQGVRAALLRQILDTFTDTRSPLQRLVGAALSTSAVGSPGAGEDLRKGLQRFRAAFHERAEQMLRVAHLVLVCCSQRQTGRDLEASMADLGGLVARVHQLFSGGPAGSGADRSPAALRALLQAWARASERLVACFDDVLNIPEFLSVSTQEMIKHLDFLAWALRSGDPGGFFRSVMYLQGRAAHIVQVMSRYVGRDSDPIFRNGLRVLIWQLQQSSLVLGAATQHRSGGCSSQDREVLLAMATHLIYSVQQVQEGLDGTNHPHILSPLRDQIQRFDIAKGQPHTLLPSLQDNSLPGWKHQKVPVLGQRDLAMPCPPKDCTSHPWSPNTCAQRRSAPPLTTSKLTPAEESQDLQAVASTCTQVLEQGADTDAAQEGGEGPPGSERMTRLQEIPTLAPSVIDLVRETAHSTTSRSDSFLEATFRLSGGTRETRQGLVATAGDWYPLCQQLFCHNPQTDLSGSISVFTELQQNLTSMVQLAAKSCCKDLDKKDPDSLGHPEVLLQIGDRLEEAEIHAKWLLDMVLASDGLQAPASWEGNIENGCLLWSVAVQDLIQNMERLSGRQGLFLLPLQQAVKDHQGLKEGLDQVADVSQRLQEAASLSGLLCGDEQVKGEISFLCREVHILRDALLDVAQILGSSPKPSPSLSTRFQILCLELTLRAKTLTGHLSGINAEYECAFQDAISPQTQRMVSGIQAVQGIVVRHQESGPCPEDLLIALESILILTKEVNRRVSVLQEGPEEWGMYVLEWLRWEWAARAHHAVAQLQAWKGGHTKAWSLLDQCLKLREEPARAPEQDSIQPQLHCEEGAAGGKVDAQGSAPRATVGSSMGTCTAEPAVTGTPPASMGMVGSSLDQPPQEDQDGSTGHESRIAQITQEMTEQVSLMAQSLRRSGHVLTKDQLITSAKKIATSGQNFTRLILIIAKNCIDQRCSQELRCAAEQIQTMSSQLRIISSVKASLARSRSSEELLVDNAQWLLQAVFKTVRAAEAASLRGLRQPCLDLEEREVAAFCIQQRKKILNCEELSLQKAGNKESPLAALVQEAL</sequence>
<feature type="region of interest" description="Disordered" evidence="4">
    <location>
        <begin position="1039"/>
        <end position="1098"/>
    </location>
</feature>
<keyword evidence="6" id="KW-1185">Reference proteome</keyword>
<dbReference type="GO" id="GO:0051015">
    <property type="term" value="F:actin filament binding"/>
    <property type="evidence" value="ECO:0007669"/>
    <property type="project" value="InterPro"/>
</dbReference>
<dbReference type="InterPro" id="IPR036723">
    <property type="entry name" value="Alpha-catenin/vinculin-like_sf"/>
</dbReference>
<proteinExistence type="inferred from homology"/>
<keyword evidence="3" id="KW-0963">Cytoplasm</keyword>
<organism evidence="5 6">
    <name type="scientific">Ictidomys tridecemlineatus</name>
    <name type="common">Thirteen-lined ground squirrel</name>
    <name type="synonym">Spermophilus tridecemlineatus</name>
    <dbReference type="NCBI Taxonomy" id="43179"/>
    <lineage>
        <taxon>Eukaryota</taxon>
        <taxon>Metazoa</taxon>
        <taxon>Chordata</taxon>
        <taxon>Craniata</taxon>
        <taxon>Vertebrata</taxon>
        <taxon>Euteleostomi</taxon>
        <taxon>Mammalia</taxon>
        <taxon>Eutheria</taxon>
        <taxon>Euarchontoglires</taxon>
        <taxon>Glires</taxon>
        <taxon>Rodentia</taxon>
        <taxon>Sciuromorpha</taxon>
        <taxon>Sciuridae</taxon>
        <taxon>Xerinae</taxon>
        <taxon>Marmotini</taxon>
        <taxon>Ictidomys</taxon>
    </lineage>
</organism>
<dbReference type="STRING" id="43179.ENSSTOP00000027088"/>
<name>A0A287D0J1_ICTTR</name>
<feature type="compositionally biased region" description="Polar residues" evidence="4">
    <location>
        <begin position="555"/>
        <end position="576"/>
    </location>
</feature>
<reference evidence="5" key="3">
    <citation type="submission" date="2025-09" db="UniProtKB">
        <authorList>
            <consortium name="Ensembl"/>
        </authorList>
    </citation>
    <scope>IDENTIFICATION</scope>
</reference>
<dbReference type="GeneTree" id="ENSGT01030000234543"/>
<dbReference type="Proteomes" id="UP000005215">
    <property type="component" value="Unassembled WGS sequence"/>
</dbReference>
<dbReference type="GO" id="GO:0098609">
    <property type="term" value="P:cell-cell adhesion"/>
    <property type="evidence" value="ECO:0007669"/>
    <property type="project" value="TreeGrafter"/>
</dbReference>
<dbReference type="SUPFAM" id="SSF47220">
    <property type="entry name" value="alpha-catenin/vinculin-like"/>
    <property type="match status" value="2"/>
</dbReference>
<dbReference type="EMBL" id="AGTP01106883">
    <property type="status" value="NOT_ANNOTATED_CDS"/>
    <property type="molecule type" value="Genomic_DNA"/>
</dbReference>
<dbReference type="GO" id="GO:0005737">
    <property type="term" value="C:cytoplasm"/>
    <property type="evidence" value="ECO:0007669"/>
    <property type="project" value="UniProtKB-SubCell"/>
</dbReference>
<evidence type="ECO:0000256" key="4">
    <source>
        <dbReference type="SAM" id="MobiDB-lite"/>
    </source>
</evidence>
<accession>A0A287D0J1</accession>
<dbReference type="AlphaFoldDB" id="A0A287D0J1"/>
<protein>
    <recommendedName>
        <fullName evidence="7">Vinculin</fullName>
    </recommendedName>
</protein>
<reference evidence="5" key="2">
    <citation type="submission" date="2025-08" db="UniProtKB">
        <authorList>
            <consortium name="Ensembl"/>
        </authorList>
    </citation>
    <scope>IDENTIFICATION</scope>
</reference>
<comment type="subcellular location">
    <subcellularLocation>
        <location evidence="1">Cytoplasm</location>
    </subcellularLocation>
</comment>
<comment type="similarity">
    <text evidence="2">Belongs to the vinculin/alpha-catenin family.</text>
</comment>
<dbReference type="InterPro" id="IPR006077">
    <property type="entry name" value="Vinculin/catenin"/>
</dbReference>
<reference evidence="6" key="1">
    <citation type="submission" date="2011-11" db="EMBL/GenBank/DDBJ databases">
        <title>The Draft Genome of Spermophilus tridecemlineatus.</title>
        <authorList>
            <consortium name="The Broad Institute Genome Assembly &amp; Analysis Group"/>
            <consortium name="Computational R&amp;D Group"/>
            <consortium name="and Sequencing Platform"/>
            <person name="Di Palma F."/>
            <person name="Alfoldi J."/>
            <person name="Johnson J."/>
            <person name="Berlin A."/>
            <person name="Gnerre S."/>
            <person name="Jaffe D."/>
            <person name="MacCallum I."/>
            <person name="Young S."/>
            <person name="Walker B.J."/>
            <person name="Lindblad-Toh K."/>
        </authorList>
    </citation>
    <scope>NUCLEOTIDE SEQUENCE [LARGE SCALE GENOMIC DNA]</scope>
</reference>
<dbReference type="GO" id="GO:0016342">
    <property type="term" value="C:catenin complex"/>
    <property type="evidence" value="ECO:0007669"/>
    <property type="project" value="TreeGrafter"/>
</dbReference>
<feature type="region of interest" description="Disordered" evidence="4">
    <location>
        <begin position="552"/>
        <end position="585"/>
    </location>
</feature>
<evidence type="ECO:0008006" key="7">
    <source>
        <dbReference type="Google" id="ProtNLM"/>
    </source>
</evidence>
<evidence type="ECO:0000256" key="2">
    <source>
        <dbReference type="ARBA" id="ARBA00008376"/>
    </source>
</evidence>
<evidence type="ECO:0000313" key="6">
    <source>
        <dbReference type="Proteomes" id="UP000005215"/>
    </source>
</evidence>
<dbReference type="EMBL" id="AGTP01106884">
    <property type="status" value="NOT_ANNOTATED_CDS"/>
    <property type="molecule type" value="Genomic_DNA"/>
</dbReference>
<dbReference type="GO" id="GO:0008013">
    <property type="term" value="F:beta-catenin binding"/>
    <property type="evidence" value="ECO:0007669"/>
    <property type="project" value="TreeGrafter"/>
</dbReference>
<dbReference type="Ensembl" id="ENSSTOT00000041851.1">
    <property type="protein sequence ID" value="ENSSTOP00000027088.1"/>
    <property type="gene ID" value="ENSSTOG00000031054.1"/>
</dbReference>
<evidence type="ECO:0000256" key="1">
    <source>
        <dbReference type="ARBA" id="ARBA00004496"/>
    </source>
</evidence>
<dbReference type="FunCoup" id="A0A287D0J1">
    <property type="interactions" value="1"/>
</dbReference>
<dbReference type="PANTHER" id="PTHR18914">
    <property type="entry name" value="ALPHA CATENIN"/>
    <property type="match status" value="1"/>
</dbReference>
<dbReference type="InParanoid" id="A0A287D0J1"/>
<dbReference type="GO" id="GO:0005912">
    <property type="term" value="C:adherens junction"/>
    <property type="evidence" value="ECO:0007669"/>
    <property type="project" value="TreeGrafter"/>
</dbReference>
<dbReference type="GO" id="GO:0016477">
    <property type="term" value="P:cell migration"/>
    <property type="evidence" value="ECO:0007669"/>
    <property type="project" value="TreeGrafter"/>
</dbReference>
<dbReference type="PANTHER" id="PTHR18914:SF30">
    <property type="entry name" value="VINCULIN_ALPHA-CATENIN FAMILY MEMBER 1"/>
    <property type="match status" value="1"/>
</dbReference>
<evidence type="ECO:0000256" key="3">
    <source>
        <dbReference type="ARBA" id="ARBA00022490"/>
    </source>
</evidence>